<gene>
    <name evidence="2" type="ORF">METZ01_LOCUS414978</name>
</gene>
<dbReference type="PANTHER" id="PTHR11731">
    <property type="entry name" value="PROTEASE FAMILY S9B,C DIPEPTIDYL-PEPTIDASE IV-RELATED"/>
    <property type="match status" value="1"/>
</dbReference>
<feature type="non-terminal residue" evidence="2">
    <location>
        <position position="275"/>
    </location>
</feature>
<dbReference type="EMBL" id="UINC01162390">
    <property type="protein sequence ID" value="SVD62124.1"/>
    <property type="molecule type" value="Genomic_DNA"/>
</dbReference>
<dbReference type="SUPFAM" id="SSF53474">
    <property type="entry name" value="alpha/beta-Hydrolases"/>
    <property type="match status" value="1"/>
</dbReference>
<dbReference type="InterPro" id="IPR029058">
    <property type="entry name" value="AB_hydrolase_fold"/>
</dbReference>
<dbReference type="PANTHER" id="PTHR11731:SF118">
    <property type="entry name" value="BLR1971 PROTEIN"/>
    <property type="match status" value="1"/>
</dbReference>
<dbReference type="GO" id="GO:0004252">
    <property type="term" value="F:serine-type endopeptidase activity"/>
    <property type="evidence" value="ECO:0007669"/>
    <property type="project" value="InterPro"/>
</dbReference>
<feature type="non-terminal residue" evidence="2">
    <location>
        <position position="1"/>
    </location>
</feature>
<dbReference type="GO" id="GO:0006508">
    <property type="term" value="P:proteolysis"/>
    <property type="evidence" value="ECO:0007669"/>
    <property type="project" value="InterPro"/>
</dbReference>
<dbReference type="InterPro" id="IPR002470">
    <property type="entry name" value="Peptidase_S9A"/>
</dbReference>
<sequence length="275" mass="31307">ADFSKLMEAGYHFPELYTVKAADRVTNLYGNIYKPFDFDPDKTYPIVAYVYPGPQTEAVSKSFSTNRYETALAQFGFIVITVGNRGGHPARSKWYHNYGYGNLRDYGLADKKVAIEQLADRHDFIDVDRVGIYGHSGGGFMSTAAMLVYPDFFKVAVSSSGNHNNDVYNWNWSEKHHGIKEVIGDSGSVSFEYDIEKNSDLAKNLKGHLLLTTGDIDNNVHPAGTYRMAEALIRANKRFDFFIFPGQRHSYGNMSDYWFWLRAEYFVKHLRGDHS</sequence>
<dbReference type="AlphaFoldDB" id="A0A382WU03"/>
<accession>A0A382WU03</accession>
<dbReference type="InterPro" id="IPR001375">
    <property type="entry name" value="Peptidase_S9_cat"/>
</dbReference>
<protein>
    <recommendedName>
        <fullName evidence="1">Peptidase S9 prolyl oligopeptidase catalytic domain-containing protein</fullName>
    </recommendedName>
</protein>
<proteinExistence type="predicted"/>
<reference evidence="2" key="1">
    <citation type="submission" date="2018-05" db="EMBL/GenBank/DDBJ databases">
        <authorList>
            <person name="Lanie J.A."/>
            <person name="Ng W.-L."/>
            <person name="Kazmierczak K.M."/>
            <person name="Andrzejewski T.M."/>
            <person name="Davidsen T.M."/>
            <person name="Wayne K.J."/>
            <person name="Tettelin H."/>
            <person name="Glass J.I."/>
            <person name="Rusch D."/>
            <person name="Podicherti R."/>
            <person name="Tsui H.-C.T."/>
            <person name="Winkler M.E."/>
        </authorList>
    </citation>
    <scope>NUCLEOTIDE SEQUENCE</scope>
</reference>
<name>A0A382WU03_9ZZZZ</name>
<dbReference type="InterPro" id="IPR050278">
    <property type="entry name" value="Serine_Prot_S9B/DPPIV"/>
</dbReference>
<organism evidence="2">
    <name type="scientific">marine metagenome</name>
    <dbReference type="NCBI Taxonomy" id="408172"/>
    <lineage>
        <taxon>unclassified sequences</taxon>
        <taxon>metagenomes</taxon>
        <taxon>ecological metagenomes</taxon>
    </lineage>
</organism>
<feature type="domain" description="Peptidase S9 prolyl oligopeptidase catalytic" evidence="1">
    <location>
        <begin position="71"/>
        <end position="271"/>
    </location>
</feature>
<evidence type="ECO:0000259" key="1">
    <source>
        <dbReference type="Pfam" id="PF00326"/>
    </source>
</evidence>
<dbReference type="PRINTS" id="PR00862">
    <property type="entry name" value="PROLIGOPTASE"/>
</dbReference>
<dbReference type="Gene3D" id="3.40.50.1820">
    <property type="entry name" value="alpha/beta hydrolase"/>
    <property type="match status" value="1"/>
</dbReference>
<evidence type="ECO:0000313" key="2">
    <source>
        <dbReference type="EMBL" id="SVD62124.1"/>
    </source>
</evidence>
<dbReference type="Pfam" id="PF00326">
    <property type="entry name" value="Peptidase_S9"/>
    <property type="match status" value="1"/>
</dbReference>